<dbReference type="InterPro" id="IPR020846">
    <property type="entry name" value="MFS_dom"/>
</dbReference>
<dbReference type="KEGG" id="bany:112050783"/>
<evidence type="ECO:0000256" key="4">
    <source>
        <dbReference type="ARBA" id="ARBA00022989"/>
    </source>
</evidence>
<feature type="transmembrane region" description="Helical" evidence="6">
    <location>
        <begin position="315"/>
        <end position="335"/>
    </location>
</feature>
<reference evidence="9" key="1">
    <citation type="submission" date="2025-08" db="UniProtKB">
        <authorList>
            <consortium name="RefSeq"/>
        </authorList>
    </citation>
    <scope>IDENTIFICATION</scope>
</reference>
<feature type="transmembrane region" description="Helical" evidence="6">
    <location>
        <begin position="465"/>
        <end position="487"/>
    </location>
</feature>
<accession>A0A6J1NIY0</accession>
<feature type="transmembrane region" description="Helical" evidence="6">
    <location>
        <begin position="407"/>
        <end position="426"/>
    </location>
</feature>
<evidence type="ECO:0000256" key="3">
    <source>
        <dbReference type="ARBA" id="ARBA00022692"/>
    </source>
</evidence>
<dbReference type="Proteomes" id="UP001652582">
    <property type="component" value="Chromosome 10"/>
</dbReference>
<evidence type="ECO:0000256" key="1">
    <source>
        <dbReference type="ARBA" id="ARBA00004141"/>
    </source>
</evidence>
<keyword evidence="5 6" id="KW-0472">Membrane</keyword>
<sequence>MSVPGKYSAKKMEFLDRNGNGIENGGWSNNMKKEMVYTFDEALDLAGRGWYTYGLMAFIVLAFQGLALDMFGISVVLTGACDLNLSHYQKSVLLSMPLIGSITMAWPWGFIADTQGRRKALAFSLWGSFILSSLSAFSPNWIVLAVLKFGCCSLSSGTQSLGFTLLGESCGQRLRSPVMIIVTTSLISVYGVYTVIGYFVLNLDVSIDLGFITFSNWRLLILIFASPLGLSAALLGLIYESPKFLLSMEKEEKALNILKKISDINRGGDSSYPVKKIVLNETSTLRLKNIPLWQSIKDQTFPLFKPPYLWRTIQLFYITAAIYCSNNGFFVWLPFVVDTFYSGYNGNGTAGASVCDMIVNSNEMDTDTGTCVGTVKELALWMGVIQVLAYITINTGVSLLSRWKKSVMVTIMTMVVICGVLIPSVTNRIASIVLLNGFITNSLCIAIIFSYYVDIFPTSYRGMAACLGVMVARASSLVGINLVGSYIDSHCTTSFYAWSAYIISGVVVSLFLPSDNLKPQS</sequence>
<evidence type="ECO:0000259" key="7">
    <source>
        <dbReference type="PROSITE" id="PS50850"/>
    </source>
</evidence>
<dbReference type="RefSeq" id="XP_023944898.1">
    <property type="nucleotide sequence ID" value="XM_024089130.2"/>
</dbReference>
<dbReference type="SUPFAM" id="SSF103473">
    <property type="entry name" value="MFS general substrate transporter"/>
    <property type="match status" value="1"/>
</dbReference>
<evidence type="ECO:0000256" key="2">
    <source>
        <dbReference type="ARBA" id="ARBA00022448"/>
    </source>
</evidence>
<dbReference type="GO" id="GO:0022857">
    <property type="term" value="F:transmembrane transporter activity"/>
    <property type="evidence" value="ECO:0007669"/>
    <property type="project" value="InterPro"/>
</dbReference>
<feature type="transmembrane region" description="Helical" evidence="6">
    <location>
        <begin position="378"/>
        <end position="400"/>
    </location>
</feature>
<keyword evidence="2" id="KW-0813">Transport</keyword>
<dbReference type="PANTHER" id="PTHR23511">
    <property type="entry name" value="SYNAPTIC VESICLE GLYCOPROTEIN 2"/>
    <property type="match status" value="1"/>
</dbReference>
<proteinExistence type="predicted"/>
<dbReference type="GeneID" id="112050783"/>
<dbReference type="InterPro" id="IPR036259">
    <property type="entry name" value="MFS_trans_sf"/>
</dbReference>
<dbReference type="AlphaFoldDB" id="A0A6J1NIY0"/>
<feature type="domain" description="Major facilitator superfamily (MFS) profile" evidence="7">
    <location>
        <begin position="53"/>
        <end position="517"/>
    </location>
</feature>
<feature type="transmembrane region" description="Helical" evidence="6">
    <location>
        <begin position="120"/>
        <end position="137"/>
    </location>
</feature>
<evidence type="ECO:0000256" key="6">
    <source>
        <dbReference type="SAM" id="Phobius"/>
    </source>
</evidence>
<dbReference type="PANTHER" id="PTHR23511:SF35">
    <property type="entry name" value="MAJOR FACILITATOR SUPERFAMILY (MFS) PROFILE DOMAIN-CONTAINING PROTEIN"/>
    <property type="match status" value="1"/>
</dbReference>
<evidence type="ECO:0000313" key="9">
    <source>
        <dbReference type="RefSeq" id="XP_023944898.1"/>
    </source>
</evidence>
<evidence type="ECO:0000256" key="5">
    <source>
        <dbReference type="ARBA" id="ARBA00023136"/>
    </source>
</evidence>
<gene>
    <name evidence="9" type="primary">LOC112050783</name>
</gene>
<evidence type="ECO:0000313" key="8">
    <source>
        <dbReference type="Proteomes" id="UP001652582"/>
    </source>
</evidence>
<dbReference type="GO" id="GO:0016020">
    <property type="term" value="C:membrane"/>
    <property type="evidence" value="ECO:0007669"/>
    <property type="project" value="UniProtKB-SubCell"/>
</dbReference>
<keyword evidence="3 6" id="KW-0812">Transmembrane</keyword>
<comment type="subcellular location">
    <subcellularLocation>
        <location evidence="1">Membrane</location>
        <topology evidence="1">Multi-pass membrane protein</topology>
    </subcellularLocation>
</comment>
<dbReference type="Pfam" id="PF07690">
    <property type="entry name" value="MFS_1"/>
    <property type="match status" value="1"/>
</dbReference>
<name>A0A6J1NIY0_BICAN</name>
<keyword evidence="4 6" id="KW-1133">Transmembrane helix</keyword>
<dbReference type="InterPro" id="IPR011701">
    <property type="entry name" value="MFS"/>
</dbReference>
<dbReference type="OrthoDB" id="433512at2759"/>
<feature type="transmembrane region" description="Helical" evidence="6">
    <location>
        <begin position="432"/>
        <end position="453"/>
    </location>
</feature>
<dbReference type="PROSITE" id="PS50850">
    <property type="entry name" value="MFS"/>
    <property type="match status" value="1"/>
</dbReference>
<feature type="transmembrane region" description="Helical" evidence="6">
    <location>
        <begin position="55"/>
        <end position="80"/>
    </location>
</feature>
<keyword evidence="8" id="KW-1185">Reference proteome</keyword>
<protein>
    <submittedName>
        <fullName evidence="9">Synaptic vesicle 2-related protein-like</fullName>
    </submittedName>
</protein>
<organism evidence="8 9">
    <name type="scientific">Bicyclus anynana</name>
    <name type="common">Squinting bush brown butterfly</name>
    <dbReference type="NCBI Taxonomy" id="110368"/>
    <lineage>
        <taxon>Eukaryota</taxon>
        <taxon>Metazoa</taxon>
        <taxon>Ecdysozoa</taxon>
        <taxon>Arthropoda</taxon>
        <taxon>Hexapoda</taxon>
        <taxon>Insecta</taxon>
        <taxon>Pterygota</taxon>
        <taxon>Neoptera</taxon>
        <taxon>Endopterygota</taxon>
        <taxon>Lepidoptera</taxon>
        <taxon>Glossata</taxon>
        <taxon>Ditrysia</taxon>
        <taxon>Papilionoidea</taxon>
        <taxon>Nymphalidae</taxon>
        <taxon>Satyrinae</taxon>
        <taxon>Satyrini</taxon>
        <taxon>Mycalesina</taxon>
        <taxon>Bicyclus</taxon>
    </lineage>
</organism>
<dbReference type="Gene3D" id="1.20.1250.20">
    <property type="entry name" value="MFS general substrate transporter like domains"/>
    <property type="match status" value="1"/>
</dbReference>
<feature type="transmembrane region" description="Helical" evidence="6">
    <location>
        <begin position="92"/>
        <end position="111"/>
    </location>
</feature>
<feature type="transmembrane region" description="Helical" evidence="6">
    <location>
        <begin position="178"/>
        <end position="199"/>
    </location>
</feature>
<feature type="transmembrane region" description="Helical" evidence="6">
    <location>
        <begin position="493"/>
        <end position="512"/>
    </location>
</feature>
<feature type="transmembrane region" description="Helical" evidence="6">
    <location>
        <begin position="219"/>
        <end position="239"/>
    </location>
</feature>